<feature type="non-terminal residue" evidence="2">
    <location>
        <position position="1"/>
    </location>
</feature>
<dbReference type="PROSITE" id="PS51747">
    <property type="entry name" value="CYT_DCMP_DEAMINASES_2"/>
    <property type="match status" value="1"/>
</dbReference>
<dbReference type="EMBL" id="CAMKVN010000391">
    <property type="protein sequence ID" value="CAI2167421.1"/>
    <property type="molecule type" value="Genomic_DNA"/>
</dbReference>
<dbReference type="CDD" id="cd01284">
    <property type="entry name" value="Riboflavin_deaminase-reductase"/>
    <property type="match status" value="1"/>
</dbReference>
<dbReference type="GO" id="GO:0008835">
    <property type="term" value="F:diaminohydroxyphosphoribosylaminopyrimidine deaminase activity"/>
    <property type="evidence" value="ECO:0007669"/>
    <property type="project" value="TreeGrafter"/>
</dbReference>
<feature type="domain" description="CMP/dCMP-type deaminase" evidence="1">
    <location>
        <begin position="30"/>
        <end position="154"/>
    </location>
</feature>
<dbReference type="GO" id="GO:0006139">
    <property type="term" value="P:nucleobase-containing compound metabolic process"/>
    <property type="evidence" value="ECO:0007669"/>
    <property type="project" value="UniProtKB-ARBA"/>
</dbReference>
<dbReference type="Gene3D" id="3.40.140.10">
    <property type="entry name" value="Cytidine Deaminase, domain 2"/>
    <property type="match status" value="1"/>
</dbReference>
<dbReference type="SUPFAM" id="SSF53927">
    <property type="entry name" value="Cytidine deaminase-like"/>
    <property type="match status" value="1"/>
</dbReference>
<dbReference type="Proteomes" id="UP001153678">
    <property type="component" value="Unassembled WGS sequence"/>
</dbReference>
<name>A0A9W4WK30_9GLOM</name>
<sequence>LGFSLPEGFWSLPNHSNVLAAVDGKIFYNRYDLHFMKIAIEQANLSVPIETAYCVGAVLVKNSQLLSTGYSRELEGNTHAEECALKKLSDIKEANGAIMYTTMEPCSKRLSGNKPCVDLIIEAGIKKVVIGVKEPDKFVKCEGISILQAKGIEIVNVPELEEVCKKINLKD</sequence>
<reference evidence="2" key="1">
    <citation type="submission" date="2022-08" db="EMBL/GenBank/DDBJ databases">
        <authorList>
            <person name="Kallberg Y."/>
            <person name="Tangrot J."/>
            <person name="Rosling A."/>
        </authorList>
    </citation>
    <scope>NUCLEOTIDE SEQUENCE</scope>
    <source>
        <strain evidence="2">Wild A</strain>
    </source>
</reference>
<gene>
    <name evidence="2" type="ORF">FWILDA_LOCUS3064</name>
</gene>
<dbReference type="PANTHER" id="PTHR11079:SF162">
    <property type="entry name" value="RIBOFLAVIN BIOSYNTHESIS PROTEIN PYRD, CHLOROPLASTIC"/>
    <property type="match status" value="1"/>
</dbReference>
<dbReference type="PANTHER" id="PTHR11079">
    <property type="entry name" value="CYTOSINE DEAMINASE FAMILY MEMBER"/>
    <property type="match status" value="1"/>
</dbReference>
<evidence type="ECO:0000313" key="3">
    <source>
        <dbReference type="Proteomes" id="UP001153678"/>
    </source>
</evidence>
<dbReference type="InterPro" id="IPR002125">
    <property type="entry name" value="CMP_dCMP_dom"/>
</dbReference>
<dbReference type="InterPro" id="IPR016193">
    <property type="entry name" value="Cytidine_deaminase-like"/>
</dbReference>
<evidence type="ECO:0000313" key="2">
    <source>
        <dbReference type="EMBL" id="CAI2167421.1"/>
    </source>
</evidence>
<dbReference type="AlphaFoldDB" id="A0A9W4WK30"/>
<evidence type="ECO:0000259" key="1">
    <source>
        <dbReference type="PROSITE" id="PS51747"/>
    </source>
</evidence>
<accession>A0A9W4WK30</accession>
<dbReference type="Pfam" id="PF18785">
    <property type="entry name" value="Inv-AAD"/>
    <property type="match status" value="1"/>
</dbReference>
<protein>
    <submittedName>
        <fullName evidence="2">18014_t:CDS:1</fullName>
    </submittedName>
</protein>
<dbReference type="OrthoDB" id="252265at2759"/>
<comment type="caution">
    <text evidence="2">The sequence shown here is derived from an EMBL/GenBank/DDBJ whole genome shotgun (WGS) entry which is preliminary data.</text>
</comment>
<organism evidence="2 3">
    <name type="scientific">Funneliformis geosporum</name>
    <dbReference type="NCBI Taxonomy" id="1117311"/>
    <lineage>
        <taxon>Eukaryota</taxon>
        <taxon>Fungi</taxon>
        <taxon>Fungi incertae sedis</taxon>
        <taxon>Mucoromycota</taxon>
        <taxon>Glomeromycotina</taxon>
        <taxon>Glomeromycetes</taxon>
        <taxon>Glomerales</taxon>
        <taxon>Glomeraceae</taxon>
        <taxon>Funneliformis</taxon>
    </lineage>
</organism>
<keyword evidence="3" id="KW-1185">Reference proteome</keyword>
<proteinExistence type="predicted"/>